<dbReference type="Proteomes" id="UP000440367">
    <property type="component" value="Unassembled WGS sequence"/>
</dbReference>
<dbReference type="Proteomes" id="UP000441208">
    <property type="component" value="Unassembled WGS sequence"/>
</dbReference>
<evidence type="ECO:0000313" key="8">
    <source>
        <dbReference type="EMBL" id="KAE9189924.1"/>
    </source>
</evidence>
<dbReference type="EMBL" id="QXGE01000797">
    <property type="protein sequence ID" value="KAE9303555.1"/>
    <property type="molecule type" value="Genomic_DNA"/>
</dbReference>
<reference evidence="12 13" key="1">
    <citation type="submission" date="2018-08" db="EMBL/GenBank/DDBJ databases">
        <title>Genomic investigation of the strawberry pathogen Phytophthora fragariae indicates pathogenicity is determined by transcriptional variation in three key races.</title>
        <authorList>
            <person name="Adams T.M."/>
            <person name="Armitage A.D."/>
            <person name="Sobczyk M.K."/>
            <person name="Bates H.J."/>
            <person name="Dunwell J.M."/>
            <person name="Nellist C.F."/>
            <person name="Harrison R.J."/>
        </authorList>
    </citation>
    <scope>NUCLEOTIDE SEQUENCE [LARGE SCALE GENOMIC DNA]</scope>
    <source>
        <strain evidence="10 14">A4</strain>
        <strain evidence="8 15">BC-1</strain>
        <strain evidence="9 19">BC-23</strain>
        <strain evidence="7 13">NOV-27</strain>
        <strain evidence="4 16">NOV-5</strain>
        <strain evidence="5 17">NOV-71</strain>
        <strain evidence="11 20">NOV-77</strain>
        <strain evidence="2 12">NOV-9</strain>
        <strain evidence="6 21">ONT-3</strain>
        <strain evidence="3 18">SCRP245</strain>
    </source>
</reference>
<dbReference type="OrthoDB" id="10278658at2759"/>
<dbReference type="Proteomes" id="UP000488956">
    <property type="component" value="Unassembled WGS sequence"/>
</dbReference>
<dbReference type="Proteomes" id="UP000437068">
    <property type="component" value="Unassembled WGS sequence"/>
</dbReference>
<dbReference type="EMBL" id="QXFY01000674">
    <property type="protein sequence ID" value="KAE9338242.1"/>
    <property type="molecule type" value="Genomic_DNA"/>
</dbReference>
<dbReference type="EMBL" id="QXGA01002383">
    <property type="protein sequence ID" value="KAE9098745.1"/>
    <property type="molecule type" value="Genomic_DNA"/>
</dbReference>
<dbReference type="EMBL" id="QXGD01002346">
    <property type="protein sequence ID" value="KAE9189924.1"/>
    <property type="molecule type" value="Genomic_DNA"/>
</dbReference>
<organism evidence="2 12">
    <name type="scientific">Phytophthora fragariae</name>
    <dbReference type="NCBI Taxonomy" id="53985"/>
    <lineage>
        <taxon>Eukaryota</taxon>
        <taxon>Sar</taxon>
        <taxon>Stramenopiles</taxon>
        <taxon>Oomycota</taxon>
        <taxon>Peronosporomycetes</taxon>
        <taxon>Peronosporales</taxon>
        <taxon>Peronosporaceae</taxon>
        <taxon>Phytophthora</taxon>
    </lineage>
</organism>
<dbReference type="EMBL" id="QXFZ01000874">
    <property type="protein sequence ID" value="KAE9102413.1"/>
    <property type="molecule type" value="Genomic_DNA"/>
</dbReference>
<evidence type="ECO:0000313" key="18">
    <source>
        <dbReference type="Proteomes" id="UP000460718"/>
    </source>
</evidence>
<protein>
    <submittedName>
        <fullName evidence="2">Uncharacterized protein</fullName>
    </submittedName>
</protein>
<evidence type="ECO:0000313" key="13">
    <source>
        <dbReference type="Proteomes" id="UP000433483"/>
    </source>
</evidence>
<evidence type="ECO:0000313" key="12">
    <source>
        <dbReference type="Proteomes" id="UP000429523"/>
    </source>
</evidence>
<evidence type="ECO:0000313" key="9">
    <source>
        <dbReference type="EMBL" id="KAE9222786.1"/>
    </source>
</evidence>
<accession>A0A6A3ESB4</accession>
<evidence type="ECO:0000313" key="20">
    <source>
        <dbReference type="Proteomes" id="UP000486351"/>
    </source>
</evidence>
<dbReference type="AlphaFoldDB" id="A0A6A3ESB4"/>
<dbReference type="Proteomes" id="UP000440732">
    <property type="component" value="Unassembled WGS sequence"/>
</dbReference>
<proteinExistence type="predicted"/>
<evidence type="ECO:0000256" key="1">
    <source>
        <dbReference type="SAM" id="MobiDB-lite"/>
    </source>
</evidence>
<evidence type="ECO:0000313" key="10">
    <source>
        <dbReference type="EMBL" id="KAE9303555.1"/>
    </source>
</evidence>
<dbReference type="Proteomes" id="UP000486351">
    <property type="component" value="Unassembled WGS sequence"/>
</dbReference>
<comment type="caution">
    <text evidence="2">The sequence shown here is derived from an EMBL/GenBank/DDBJ whole genome shotgun (WGS) entry which is preliminary data.</text>
</comment>
<evidence type="ECO:0000313" key="16">
    <source>
        <dbReference type="Proteomes" id="UP000440732"/>
    </source>
</evidence>
<dbReference type="Proteomes" id="UP000429523">
    <property type="component" value="Unassembled WGS sequence"/>
</dbReference>
<dbReference type="EMBL" id="QXGC01000735">
    <property type="protein sequence ID" value="KAE9222786.1"/>
    <property type="molecule type" value="Genomic_DNA"/>
</dbReference>
<evidence type="ECO:0000313" key="15">
    <source>
        <dbReference type="Proteomes" id="UP000440367"/>
    </source>
</evidence>
<dbReference type="EMBL" id="QXFW01002317">
    <property type="protein sequence ID" value="KAE8979784.1"/>
    <property type="molecule type" value="Genomic_DNA"/>
</dbReference>
<dbReference type="EMBL" id="QXFX01000738">
    <property type="protein sequence ID" value="KAE9105693.1"/>
    <property type="molecule type" value="Genomic_DNA"/>
</dbReference>
<keyword evidence="13" id="KW-1185">Reference proteome</keyword>
<evidence type="ECO:0000313" key="4">
    <source>
        <dbReference type="EMBL" id="KAE9098745.1"/>
    </source>
</evidence>
<evidence type="ECO:0000313" key="6">
    <source>
        <dbReference type="EMBL" id="KAE9105693.1"/>
    </source>
</evidence>
<evidence type="ECO:0000313" key="7">
    <source>
        <dbReference type="EMBL" id="KAE9178810.1"/>
    </source>
</evidence>
<name>A0A6A3ESB4_9STRA</name>
<evidence type="ECO:0000313" key="11">
    <source>
        <dbReference type="EMBL" id="KAE9338242.1"/>
    </source>
</evidence>
<evidence type="ECO:0000313" key="3">
    <source>
        <dbReference type="EMBL" id="KAE8979784.1"/>
    </source>
</evidence>
<gene>
    <name evidence="10" type="ORF">PF001_g13489</name>
    <name evidence="8" type="ORF">PF002_g24918</name>
    <name evidence="9" type="ORF">PF004_g12704</name>
    <name evidence="7" type="ORF">PF005_g23923</name>
    <name evidence="4" type="ORF">PF006_g23290</name>
    <name evidence="5" type="ORF">PF007_g14768</name>
    <name evidence="11" type="ORF">PF008_g12157</name>
    <name evidence="2" type="ORF">PF009_g14643</name>
    <name evidence="6" type="ORF">PF010_g12909</name>
    <name evidence="3" type="ORF">PF011_g22703</name>
</gene>
<dbReference type="Proteomes" id="UP000460718">
    <property type="component" value="Unassembled WGS sequence"/>
</dbReference>
<evidence type="ECO:0000313" key="21">
    <source>
        <dbReference type="Proteomes" id="UP000488956"/>
    </source>
</evidence>
<sequence>MLVKQEPAPVTLEQAVDKATSIDDPNDNVAQGLMNIGQASATGEGSADDGGGRFR</sequence>
<dbReference type="Proteomes" id="UP000433483">
    <property type="component" value="Unassembled WGS sequence"/>
</dbReference>
<evidence type="ECO:0000313" key="14">
    <source>
        <dbReference type="Proteomes" id="UP000437068"/>
    </source>
</evidence>
<evidence type="ECO:0000313" key="17">
    <source>
        <dbReference type="Proteomes" id="UP000441208"/>
    </source>
</evidence>
<feature type="region of interest" description="Disordered" evidence="1">
    <location>
        <begin position="36"/>
        <end position="55"/>
    </location>
</feature>
<evidence type="ECO:0000313" key="5">
    <source>
        <dbReference type="EMBL" id="KAE9102413.1"/>
    </source>
</evidence>
<dbReference type="EMBL" id="QXGB01002352">
    <property type="protein sequence ID" value="KAE9178810.1"/>
    <property type="molecule type" value="Genomic_DNA"/>
</dbReference>
<evidence type="ECO:0000313" key="2">
    <source>
        <dbReference type="EMBL" id="KAE8935413.1"/>
    </source>
</evidence>
<evidence type="ECO:0000313" key="19">
    <source>
        <dbReference type="Proteomes" id="UP000476176"/>
    </source>
</evidence>
<dbReference type="Proteomes" id="UP000476176">
    <property type="component" value="Unassembled WGS sequence"/>
</dbReference>
<dbReference type="EMBL" id="QXGF01000809">
    <property type="protein sequence ID" value="KAE8935413.1"/>
    <property type="molecule type" value="Genomic_DNA"/>
</dbReference>